<evidence type="ECO:0008006" key="3">
    <source>
        <dbReference type="Google" id="ProtNLM"/>
    </source>
</evidence>
<organism evidence="1 2">
    <name type="scientific">Entomortierella parvispora</name>
    <dbReference type="NCBI Taxonomy" id="205924"/>
    <lineage>
        <taxon>Eukaryota</taxon>
        <taxon>Fungi</taxon>
        <taxon>Fungi incertae sedis</taxon>
        <taxon>Mucoromycota</taxon>
        <taxon>Mortierellomycotina</taxon>
        <taxon>Mortierellomycetes</taxon>
        <taxon>Mortierellales</taxon>
        <taxon>Mortierellaceae</taxon>
        <taxon>Entomortierella</taxon>
    </lineage>
</organism>
<sequence length="489" mass="55564">MSLTTLAQHAPFVKCINCLESNSPFQTLLFPTVTDLSLDQVNVATYFDFIHRHSQTLVRLQLHQKFAGNALTDQESDALWEIIASCSFLRSLSVARLQVTQQSWRKWCWPTWSRLTLLRLHFVEIGDASDPDQCHNSPAFEKGLWPTKIRHLELLLDNSCCLDQLALLKWCPELESLIWFPRQSSSQDNLGDFFAAQASHCPKLDDIKVEYGYSSTQESDLLFPFLFSRTEAGLAPLRSLKAAPNWAGDGTLRFLLSHLASTLQSLELFSATHVRSPMVQDLLCSLPLLESFSARHIHENDVVRDPRSWVCLRLIKFHIGIWMNPAKEQPSRPSTKDAVTLATTHDGTHPEAAYTTVLDVTTYEAGHWHMFERLGALSRIQHFDLGETIFLDSLRSSRQTTHRDLQFGLKNGLDKLKGWHNLRTLNLTGTNQMMTEEDAWWMKKNWSRLETLKGKLNSVQNVADNACREILKDIDIGIYSPGPPGVSLV</sequence>
<dbReference type="InterPro" id="IPR032675">
    <property type="entry name" value="LRR_dom_sf"/>
</dbReference>
<keyword evidence="2" id="KW-1185">Reference proteome</keyword>
<evidence type="ECO:0000313" key="1">
    <source>
        <dbReference type="EMBL" id="GJJ68451.1"/>
    </source>
</evidence>
<accession>A0A9P3H1M4</accession>
<reference evidence="1" key="2">
    <citation type="journal article" date="2022" name="Microbiol. Resour. Announc.">
        <title>Whole-Genome Sequence of Entomortierella parvispora E1425, a Mucoromycotan Fungus Associated with Burkholderiaceae-Related Endosymbiotic Bacteria.</title>
        <authorList>
            <person name="Herlambang A."/>
            <person name="Guo Y."/>
            <person name="Takashima Y."/>
            <person name="Narisawa K."/>
            <person name="Ohta H."/>
            <person name="Nishizawa T."/>
        </authorList>
    </citation>
    <scope>NUCLEOTIDE SEQUENCE</scope>
    <source>
        <strain evidence="1">E1425</strain>
    </source>
</reference>
<reference evidence="1" key="1">
    <citation type="submission" date="2021-11" db="EMBL/GenBank/DDBJ databases">
        <authorList>
            <person name="Herlambang A."/>
            <person name="Guo Y."/>
            <person name="Takashima Y."/>
            <person name="Nishizawa T."/>
        </authorList>
    </citation>
    <scope>NUCLEOTIDE SEQUENCE</scope>
    <source>
        <strain evidence="1">E1425</strain>
    </source>
</reference>
<evidence type="ECO:0000313" key="2">
    <source>
        <dbReference type="Proteomes" id="UP000827284"/>
    </source>
</evidence>
<name>A0A9P3H1M4_9FUNG</name>
<dbReference type="Gene3D" id="3.80.10.10">
    <property type="entry name" value="Ribonuclease Inhibitor"/>
    <property type="match status" value="1"/>
</dbReference>
<gene>
    <name evidence="1" type="ORF">EMPS_00797</name>
</gene>
<dbReference type="AlphaFoldDB" id="A0A9P3H1M4"/>
<comment type="caution">
    <text evidence="1">The sequence shown here is derived from an EMBL/GenBank/DDBJ whole genome shotgun (WGS) entry which is preliminary data.</text>
</comment>
<dbReference type="OrthoDB" id="2347616at2759"/>
<dbReference type="SUPFAM" id="SSF52047">
    <property type="entry name" value="RNI-like"/>
    <property type="match status" value="1"/>
</dbReference>
<protein>
    <recommendedName>
        <fullName evidence="3">F-box domain-containing protein</fullName>
    </recommendedName>
</protein>
<proteinExistence type="predicted"/>
<dbReference type="Proteomes" id="UP000827284">
    <property type="component" value="Unassembled WGS sequence"/>
</dbReference>
<dbReference type="EMBL" id="BQFW01000001">
    <property type="protein sequence ID" value="GJJ68451.1"/>
    <property type="molecule type" value="Genomic_DNA"/>
</dbReference>